<dbReference type="InterPro" id="IPR001789">
    <property type="entry name" value="Sig_transdc_resp-reg_receiver"/>
</dbReference>
<dbReference type="RefSeq" id="WP_144307203.1">
    <property type="nucleotide sequence ID" value="NZ_CP039543.1"/>
</dbReference>
<sequence>MVLQQYTRFGALTFLVVDDSITMRRFIKRCLREFGAVSIHESESANAAWGAVCAGGVDFILCDWNMPGTSGIDLLARVREDPRHSSLPFLMVSAESKLENIMEAIQNGVSNYLTKPFTKDSLARKIIAILDASAADTRPDSCQRDAYSSASS</sequence>
<dbReference type="OrthoDB" id="9786548at2"/>
<evidence type="ECO:0000313" key="6">
    <source>
        <dbReference type="Proteomes" id="UP000434052"/>
    </source>
</evidence>
<gene>
    <name evidence="5" type="ORF">DQK91_20090</name>
    <name evidence="4" type="ORF">E8L03_16425</name>
</gene>
<evidence type="ECO:0000313" key="7">
    <source>
        <dbReference type="Proteomes" id="UP000503251"/>
    </source>
</evidence>
<accession>A0A6P1ZED0</accession>
<dbReference type="Proteomes" id="UP000503251">
    <property type="component" value="Chromosome"/>
</dbReference>
<feature type="modified residue" description="4-aspartylphosphate" evidence="2">
    <location>
        <position position="63"/>
    </location>
</feature>
<keyword evidence="7" id="KW-1185">Reference proteome</keyword>
<protein>
    <submittedName>
        <fullName evidence="5">Response regulator</fullName>
    </submittedName>
</protein>
<dbReference type="GO" id="GO:0000160">
    <property type="term" value="P:phosphorelay signal transduction system"/>
    <property type="evidence" value="ECO:0007669"/>
    <property type="project" value="InterPro"/>
</dbReference>
<dbReference type="InterPro" id="IPR011006">
    <property type="entry name" value="CheY-like_superfamily"/>
</dbReference>
<evidence type="ECO:0000313" key="5">
    <source>
        <dbReference type="EMBL" id="TVM30667.1"/>
    </source>
</evidence>
<dbReference type="PANTHER" id="PTHR44591:SF3">
    <property type="entry name" value="RESPONSE REGULATORY DOMAIN-CONTAINING PROTEIN"/>
    <property type="match status" value="1"/>
</dbReference>
<dbReference type="InterPro" id="IPR050595">
    <property type="entry name" value="Bact_response_regulator"/>
</dbReference>
<dbReference type="AlphaFoldDB" id="A0A6P1ZED0"/>
<dbReference type="Pfam" id="PF00072">
    <property type="entry name" value="Response_reg"/>
    <property type="match status" value="1"/>
</dbReference>
<reference evidence="5 6" key="1">
    <citation type="submission" date="2018-06" db="EMBL/GenBank/DDBJ databases">
        <title>Complete genome of Desulfovibrio marinus P48SEP.</title>
        <authorList>
            <person name="Crispim J.S."/>
            <person name="Vidigal P.M.P."/>
            <person name="Silva L.C.F."/>
            <person name="Araujo L.C."/>
            <person name="Laguardia C.N."/>
            <person name="Dias R.S."/>
            <person name="Sousa M.P."/>
            <person name="Paula S.O."/>
            <person name="Silva C."/>
        </authorList>
    </citation>
    <scope>NUCLEOTIDE SEQUENCE [LARGE SCALE GENOMIC DNA]</scope>
    <source>
        <strain evidence="5 6">P48SEP</strain>
    </source>
</reference>
<proteinExistence type="predicted"/>
<dbReference type="PROSITE" id="PS50110">
    <property type="entry name" value="RESPONSE_REGULATORY"/>
    <property type="match status" value="1"/>
</dbReference>
<organism evidence="5 6">
    <name type="scientific">Oceanidesulfovibrio marinus</name>
    <dbReference type="NCBI Taxonomy" id="370038"/>
    <lineage>
        <taxon>Bacteria</taxon>
        <taxon>Pseudomonadati</taxon>
        <taxon>Thermodesulfobacteriota</taxon>
        <taxon>Desulfovibrionia</taxon>
        <taxon>Desulfovibrionales</taxon>
        <taxon>Desulfovibrionaceae</taxon>
        <taxon>Oceanidesulfovibrio</taxon>
    </lineage>
</organism>
<dbReference type="Gene3D" id="3.40.50.2300">
    <property type="match status" value="1"/>
</dbReference>
<evidence type="ECO:0000256" key="2">
    <source>
        <dbReference type="PROSITE-ProRule" id="PRU00169"/>
    </source>
</evidence>
<evidence type="ECO:0000256" key="1">
    <source>
        <dbReference type="ARBA" id="ARBA00022553"/>
    </source>
</evidence>
<dbReference type="SMART" id="SM00448">
    <property type="entry name" value="REC"/>
    <property type="match status" value="1"/>
</dbReference>
<dbReference type="EMBL" id="CP039543">
    <property type="protein sequence ID" value="QJT10420.1"/>
    <property type="molecule type" value="Genomic_DNA"/>
</dbReference>
<dbReference type="EMBL" id="QMIF01000020">
    <property type="protein sequence ID" value="TVM30667.1"/>
    <property type="molecule type" value="Genomic_DNA"/>
</dbReference>
<name>A0A6P1ZED0_9BACT</name>
<evidence type="ECO:0000259" key="3">
    <source>
        <dbReference type="PROSITE" id="PS50110"/>
    </source>
</evidence>
<reference evidence="4 7" key="2">
    <citation type="submission" date="2019-04" db="EMBL/GenBank/DDBJ databases">
        <title>Isolation and culture of sulfate reducing bacteria from the cold seep of the South China Sea.</title>
        <authorList>
            <person name="Sun C."/>
            <person name="Liu R."/>
        </authorList>
    </citation>
    <scope>NUCLEOTIDE SEQUENCE [LARGE SCALE GENOMIC DNA]</scope>
    <source>
        <strain evidence="4 7">CS1</strain>
    </source>
</reference>
<dbReference type="SUPFAM" id="SSF52172">
    <property type="entry name" value="CheY-like"/>
    <property type="match status" value="1"/>
</dbReference>
<dbReference type="Proteomes" id="UP000434052">
    <property type="component" value="Unassembled WGS sequence"/>
</dbReference>
<evidence type="ECO:0000313" key="4">
    <source>
        <dbReference type="EMBL" id="QJT10420.1"/>
    </source>
</evidence>
<feature type="domain" description="Response regulatory" evidence="3">
    <location>
        <begin position="13"/>
        <end position="130"/>
    </location>
</feature>
<keyword evidence="1 2" id="KW-0597">Phosphoprotein</keyword>
<dbReference type="PANTHER" id="PTHR44591">
    <property type="entry name" value="STRESS RESPONSE REGULATOR PROTEIN 1"/>
    <property type="match status" value="1"/>
</dbReference>